<evidence type="ECO:0000256" key="15">
    <source>
        <dbReference type="ARBA" id="ARBA00049255"/>
    </source>
</evidence>
<dbReference type="CDD" id="cd00496">
    <property type="entry name" value="PheRS_alpha_core"/>
    <property type="match status" value="1"/>
</dbReference>
<evidence type="ECO:0000313" key="17">
    <source>
        <dbReference type="EMBL" id="ORZ30571.1"/>
    </source>
</evidence>
<comment type="similarity">
    <text evidence="3">Belongs to the class-II aminoacyl-tRNA synthetase family. Phe-tRNA synthetase alpha subunit type 2 subfamily.</text>
</comment>
<evidence type="ECO:0000256" key="11">
    <source>
        <dbReference type="ARBA" id="ARBA00022842"/>
    </source>
</evidence>
<dbReference type="PROSITE" id="PS50862">
    <property type="entry name" value="AA_TRNA_LIGASE_II"/>
    <property type="match status" value="1"/>
</dbReference>
<dbReference type="STRING" id="765915.A0A1Y2H9F9"/>
<name>A0A1Y2H9F9_9FUNG</name>
<dbReference type="Gene3D" id="1.10.10.2330">
    <property type="match status" value="1"/>
</dbReference>
<keyword evidence="11" id="KW-0460">Magnesium</keyword>
<evidence type="ECO:0000256" key="7">
    <source>
        <dbReference type="ARBA" id="ARBA00022598"/>
    </source>
</evidence>
<dbReference type="GO" id="GO:0006432">
    <property type="term" value="P:phenylalanyl-tRNA aminoacylation"/>
    <property type="evidence" value="ECO:0007669"/>
    <property type="project" value="InterPro"/>
</dbReference>
<dbReference type="InterPro" id="IPR004529">
    <property type="entry name" value="Phe-tRNA-synth_IIc_asu"/>
</dbReference>
<dbReference type="EMBL" id="MCFL01000081">
    <property type="protein sequence ID" value="ORZ30571.1"/>
    <property type="molecule type" value="Genomic_DNA"/>
</dbReference>
<dbReference type="OrthoDB" id="238316at2759"/>
<dbReference type="GO" id="GO:0000049">
    <property type="term" value="F:tRNA binding"/>
    <property type="evidence" value="ECO:0007669"/>
    <property type="project" value="InterPro"/>
</dbReference>
<evidence type="ECO:0000256" key="3">
    <source>
        <dbReference type="ARBA" id="ARBA00006703"/>
    </source>
</evidence>
<keyword evidence="10" id="KW-0067">ATP-binding</keyword>
<evidence type="ECO:0000256" key="9">
    <source>
        <dbReference type="ARBA" id="ARBA00022741"/>
    </source>
</evidence>
<comment type="subunit">
    <text evidence="4">Tetramer of two alpha and two beta subunits.</text>
</comment>
<dbReference type="Proteomes" id="UP000193411">
    <property type="component" value="Unassembled WGS sequence"/>
</dbReference>
<sequence>MPSPASTFSVEDLSLHVLSVLNASPTSTLESTATLTYPGTSTVIDSAALHGILLSLESKEMVSFTAVEHDRWTLTPEGAEIAASGSHEAKVFAAVPAGDEGISIADLSAKVGDAVAKIGQGKAFKNKWIGKAKTGNLVRLVKSIQDVTQDDLKVVQATASHSDPKVLVELKKRKLCDKEKVTHYKLAKGPKFATTLVKQATDLTVDMLLSGAWKNLDFKKYNFDALGQEPEGGHLHPLMKVREEFRQIFFEMGFEEMPTNRYVESSFWNFDALFQPQQHPARDMHDTFFLSSPATADRYPKAVMEQVKQVHSHGGYGSIGYGYDWKEAEAEKLLLRTHTTAVSSNMLYKLATQPGGFTPAKYFSIDRVFRNETVDATHLAEFHQVEGVIADRGLTLGDLIGFINVFCQKMGVTNIRFKPAYNPYTEPSLEIFSYHQGLGKWVEIGNSGMFRPEMLGPLGLPEDVRVIAWGLSLERPTMIKYGIDNIRELLGHKCDLEMIQNNPICRLDKKMGREN</sequence>
<reference evidence="17 18" key="1">
    <citation type="submission" date="2016-07" db="EMBL/GenBank/DDBJ databases">
        <title>Pervasive Adenine N6-methylation of Active Genes in Fungi.</title>
        <authorList>
            <consortium name="DOE Joint Genome Institute"/>
            <person name="Mondo S.J."/>
            <person name="Dannebaum R.O."/>
            <person name="Kuo R.C."/>
            <person name="Labutti K."/>
            <person name="Haridas S."/>
            <person name="Kuo A."/>
            <person name="Salamov A."/>
            <person name="Ahrendt S.R."/>
            <person name="Lipzen A."/>
            <person name="Sullivan W."/>
            <person name="Andreopoulos W.B."/>
            <person name="Clum A."/>
            <person name="Lindquist E."/>
            <person name="Daum C."/>
            <person name="Ramamoorthy G.K."/>
            <person name="Gryganskyi A."/>
            <person name="Culley D."/>
            <person name="Magnuson J.K."/>
            <person name="James T.Y."/>
            <person name="O'Malley M.A."/>
            <person name="Stajich J.E."/>
            <person name="Spatafora J.W."/>
            <person name="Visel A."/>
            <person name="Grigoriev I.V."/>
        </authorList>
    </citation>
    <scope>NUCLEOTIDE SEQUENCE [LARGE SCALE GENOMIC DNA]</scope>
    <source>
        <strain evidence="17 18">PL171</strain>
    </source>
</reference>
<dbReference type="GO" id="GO:0046872">
    <property type="term" value="F:metal ion binding"/>
    <property type="evidence" value="ECO:0007669"/>
    <property type="project" value="UniProtKB-KW"/>
</dbReference>
<dbReference type="InterPro" id="IPR045864">
    <property type="entry name" value="aa-tRNA-synth_II/BPL/LPL"/>
</dbReference>
<keyword evidence="18" id="KW-1185">Reference proteome</keyword>
<comment type="subcellular location">
    <subcellularLocation>
        <location evidence="2">Cytoplasm</location>
    </subcellularLocation>
</comment>
<dbReference type="GO" id="GO:0005524">
    <property type="term" value="F:ATP binding"/>
    <property type="evidence" value="ECO:0007669"/>
    <property type="project" value="UniProtKB-KW"/>
</dbReference>
<evidence type="ECO:0000256" key="10">
    <source>
        <dbReference type="ARBA" id="ARBA00022840"/>
    </source>
</evidence>
<evidence type="ECO:0000259" key="16">
    <source>
        <dbReference type="PROSITE" id="PS50862"/>
    </source>
</evidence>
<keyword evidence="9" id="KW-0547">Nucleotide-binding</keyword>
<dbReference type="EC" id="6.1.1.20" evidence="5"/>
<feature type="domain" description="Aminoacyl-transfer RNA synthetases class-II family profile" evidence="16">
    <location>
        <begin position="240"/>
        <end position="503"/>
    </location>
</feature>
<keyword evidence="6" id="KW-0963">Cytoplasm</keyword>
<evidence type="ECO:0000256" key="1">
    <source>
        <dbReference type="ARBA" id="ARBA00001946"/>
    </source>
</evidence>
<dbReference type="PANTHER" id="PTHR11538">
    <property type="entry name" value="PHENYLALANYL-TRNA SYNTHETASE"/>
    <property type="match status" value="1"/>
</dbReference>
<gene>
    <name evidence="17" type="ORF">BCR44DRAFT_40070</name>
</gene>
<dbReference type="NCBIfam" id="NF003210">
    <property type="entry name" value="PRK04172.1"/>
    <property type="match status" value="1"/>
</dbReference>
<dbReference type="Pfam" id="PF01409">
    <property type="entry name" value="tRNA-synt_2d"/>
    <property type="match status" value="1"/>
</dbReference>
<dbReference type="GO" id="GO:0004826">
    <property type="term" value="F:phenylalanine-tRNA ligase activity"/>
    <property type="evidence" value="ECO:0007669"/>
    <property type="project" value="UniProtKB-EC"/>
</dbReference>
<evidence type="ECO:0000256" key="13">
    <source>
        <dbReference type="ARBA" id="ARBA00023146"/>
    </source>
</evidence>
<dbReference type="GO" id="GO:0005829">
    <property type="term" value="C:cytosol"/>
    <property type="evidence" value="ECO:0007669"/>
    <property type="project" value="TreeGrafter"/>
</dbReference>
<evidence type="ECO:0000256" key="12">
    <source>
        <dbReference type="ARBA" id="ARBA00022917"/>
    </source>
</evidence>
<dbReference type="Gene3D" id="3.30.930.10">
    <property type="entry name" value="Bira Bifunctional Protein, Domain 2"/>
    <property type="match status" value="1"/>
</dbReference>
<evidence type="ECO:0000256" key="2">
    <source>
        <dbReference type="ARBA" id="ARBA00004496"/>
    </source>
</evidence>
<evidence type="ECO:0000256" key="5">
    <source>
        <dbReference type="ARBA" id="ARBA00012814"/>
    </source>
</evidence>
<dbReference type="Gene3D" id="1.10.10.2320">
    <property type="match status" value="1"/>
</dbReference>
<dbReference type="NCBIfam" id="TIGR00468">
    <property type="entry name" value="pheS"/>
    <property type="match status" value="1"/>
</dbReference>
<evidence type="ECO:0000256" key="4">
    <source>
        <dbReference type="ARBA" id="ARBA00011209"/>
    </source>
</evidence>
<proteinExistence type="inferred from homology"/>
<dbReference type="FunFam" id="1.10.10.2330:FF:000002">
    <property type="entry name" value="Phenylalanyl-tRNA synthetase alpha chain"/>
    <property type="match status" value="1"/>
</dbReference>
<evidence type="ECO:0000256" key="14">
    <source>
        <dbReference type="ARBA" id="ARBA00030612"/>
    </source>
</evidence>
<comment type="caution">
    <text evidence="17">The sequence shown here is derived from an EMBL/GenBank/DDBJ whole genome shotgun (WGS) entry which is preliminary data.</text>
</comment>
<dbReference type="InterPro" id="IPR040725">
    <property type="entry name" value="PheRS_DBD3"/>
</dbReference>
<dbReference type="GO" id="GO:0009328">
    <property type="term" value="C:phenylalanine-tRNA ligase complex"/>
    <property type="evidence" value="ECO:0007669"/>
    <property type="project" value="TreeGrafter"/>
</dbReference>
<keyword evidence="8" id="KW-0479">Metal-binding</keyword>
<evidence type="ECO:0000256" key="8">
    <source>
        <dbReference type="ARBA" id="ARBA00022723"/>
    </source>
</evidence>
<dbReference type="AlphaFoldDB" id="A0A1Y2H9F9"/>
<evidence type="ECO:0000256" key="6">
    <source>
        <dbReference type="ARBA" id="ARBA00022490"/>
    </source>
</evidence>
<evidence type="ECO:0000313" key="18">
    <source>
        <dbReference type="Proteomes" id="UP000193411"/>
    </source>
</evidence>
<dbReference type="Gene3D" id="3.30.1370.240">
    <property type="match status" value="1"/>
</dbReference>
<comment type="catalytic activity">
    <reaction evidence="15">
        <text>tRNA(Phe) + L-phenylalanine + ATP = L-phenylalanyl-tRNA(Phe) + AMP + diphosphate + H(+)</text>
        <dbReference type="Rhea" id="RHEA:19413"/>
        <dbReference type="Rhea" id="RHEA-COMP:9668"/>
        <dbReference type="Rhea" id="RHEA-COMP:9699"/>
        <dbReference type="ChEBI" id="CHEBI:15378"/>
        <dbReference type="ChEBI" id="CHEBI:30616"/>
        <dbReference type="ChEBI" id="CHEBI:33019"/>
        <dbReference type="ChEBI" id="CHEBI:58095"/>
        <dbReference type="ChEBI" id="CHEBI:78442"/>
        <dbReference type="ChEBI" id="CHEBI:78531"/>
        <dbReference type="ChEBI" id="CHEBI:456215"/>
        <dbReference type="EC" id="6.1.1.20"/>
    </reaction>
</comment>
<dbReference type="InterPro" id="IPR006195">
    <property type="entry name" value="aa-tRNA-synth_II"/>
</dbReference>
<protein>
    <recommendedName>
        <fullName evidence="5">phenylalanine--tRNA ligase</fullName>
        <ecNumber evidence="5">6.1.1.20</ecNumber>
    </recommendedName>
    <alternativeName>
        <fullName evidence="14">Phenylalanyl-tRNA synthetase alpha subunit</fullName>
    </alternativeName>
</protein>
<dbReference type="FunFam" id="1.10.10.2320:FF:000001">
    <property type="entry name" value="phenylalanine--tRNA ligase alpha subunit"/>
    <property type="match status" value="1"/>
</dbReference>
<keyword evidence="12" id="KW-0648">Protein biosynthesis</keyword>
<comment type="cofactor">
    <cofactor evidence="1">
        <name>Mg(2+)</name>
        <dbReference type="ChEBI" id="CHEBI:18420"/>
    </cofactor>
</comment>
<dbReference type="Pfam" id="PF18553">
    <property type="entry name" value="PheRS_DBD3"/>
    <property type="match status" value="1"/>
</dbReference>
<keyword evidence="7" id="KW-0436">Ligase</keyword>
<organism evidence="17 18">
    <name type="scientific">Catenaria anguillulae PL171</name>
    <dbReference type="NCBI Taxonomy" id="765915"/>
    <lineage>
        <taxon>Eukaryota</taxon>
        <taxon>Fungi</taxon>
        <taxon>Fungi incertae sedis</taxon>
        <taxon>Blastocladiomycota</taxon>
        <taxon>Blastocladiomycetes</taxon>
        <taxon>Blastocladiales</taxon>
        <taxon>Catenariaceae</taxon>
        <taxon>Catenaria</taxon>
    </lineage>
</organism>
<dbReference type="SUPFAM" id="SSF55681">
    <property type="entry name" value="Class II aaRS and biotin synthetases"/>
    <property type="match status" value="1"/>
</dbReference>
<dbReference type="PANTHER" id="PTHR11538:SF40">
    <property type="entry name" value="PHENYLALANINE--TRNA LIGASE ALPHA SUBUNIT"/>
    <property type="match status" value="1"/>
</dbReference>
<keyword evidence="13 17" id="KW-0030">Aminoacyl-tRNA synthetase</keyword>
<dbReference type="FunFam" id="3.30.930.10:FF:000033">
    <property type="entry name" value="Phenylalanine--tRNA ligase alpha subunit"/>
    <property type="match status" value="1"/>
</dbReference>
<dbReference type="InterPro" id="IPR002319">
    <property type="entry name" value="Phenylalanyl-tRNA_Synthase"/>
</dbReference>
<accession>A0A1Y2H9F9</accession>